<feature type="transmembrane region" description="Helical" evidence="1">
    <location>
        <begin position="166"/>
        <end position="189"/>
    </location>
</feature>
<feature type="transmembrane region" description="Helical" evidence="1">
    <location>
        <begin position="25"/>
        <end position="50"/>
    </location>
</feature>
<evidence type="ECO:0008006" key="3">
    <source>
        <dbReference type="Google" id="ProtNLM"/>
    </source>
</evidence>
<feature type="transmembrane region" description="Helical" evidence="1">
    <location>
        <begin position="355"/>
        <end position="378"/>
    </location>
</feature>
<name>A0A380T864_9ZZZZ</name>
<gene>
    <name evidence="2" type="ORF">DF3PB_1110008</name>
</gene>
<feature type="transmembrane region" description="Helical" evidence="1">
    <location>
        <begin position="195"/>
        <end position="214"/>
    </location>
</feature>
<dbReference type="EMBL" id="UIDG01000015">
    <property type="protein sequence ID" value="SUS03872.1"/>
    <property type="molecule type" value="Genomic_DNA"/>
</dbReference>
<feature type="transmembrane region" description="Helical" evidence="1">
    <location>
        <begin position="309"/>
        <end position="335"/>
    </location>
</feature>
<keyword evidence="1" id="KW-0812">Transmembrane</keyword>
<keyword evidence="1" id="KW-0472">Membrane</keyword>
<feature type="transmembrane region" description="Helical" evidence="1">
    <location>
        <begin position="410"/>
        <end position="432"/>
    </location>
</feature>
<feature type="transmembrane region" description="Helical" evidence="1">
    <location>
        <begin position="267"/>
        <end position="289"/>
    </location>
</feature>
<feature type="transmembrane region" description="Helical" evidence="1">
    <location>
        <begin position="235"/>
        <end position="255"/>
    </location>
</feature>
<accession>A0A380T864</accession>
<feature type="transmembrane region" description="Helical" evidence="1">
    <location>
        <begin position="385"/>
        <end position="404"/>
    </location>
</feature>
<evidence type="ECO:0000256" key="1">
    <source>
        <dbReference type="SAM" id="Phobius"/>
    </source>
</evidence>
<sequence length="440" mass="47140">MPNNAGGEQPASQQRVWARLARHRALIVSYLQAFSGQLGLSLFNFCLNIFLVRTLPPQEYGIFAFALVAGQVAMYVNGALVAAPLMVHAPACEPPAARRELETRLYALNTLIAVATFGFAFVYAIAQYGETEAGGGWVVIAFALYVLTFMQRHLTRCAAYARQQPGIACAGDLGVVALGCLFLLAGWVITGGFGVAYVLAVLAVANACMSAVEMHRLGVRPMAPSRARIRGYGHLWLETRWALLGSTTTFAQSQAHSVIVSTAAGPTAFAPLAAGQVVIAPVGIAMFALQNAMVSRLSIAVSRSDRAAIRLIVVFMTLTLLAMVAGIGVLTFALWDFIWDALFQAKYSTYPMGWLVFGFWCVGLVRALYTAPSCLLVALREFRSLALASLFGGGVSLLCVGVILQVAPFYWTAAGVLLGELSFLVALMVLVARKLDTVKK</sequence>
<feature type="transmembrane region" description="Helical" evidence="1">
    <location>
        <begin position="134"/>
        <end position="154"/>
    </location>
</feature>
<organism evidence="2">
    <name type="scientific">metagenome</name>
    <dbReference type="NCBI Taxonomy" id="256318"/>
    <lineage>
        <taxon>unclassified sequences</taxon>
        <taxon>metagenomes</taxon>
    </lineage>
</organism>
<dbReference type="AlphaFoldDB" id="A0A380T864"/>
<protein>
    <recommendedName>
        <fullName evidence="3">Polysaccharide biosynthesis protein</fullName>
    </recommendedName>
</protein>
<evidence type="ECO:0000313" key="2">
    <source>
        <dbReference type="EMBL" id="SUS03872.1"/>
    </source>
</evidence>
<reference evidence="2" key="1">
    <citation type="submission" date="2018-07" db="EMBL/GenBank/DDBJ databases">
        <authorList>
            <person name="Quirk P.G."/>
            <person name="Krulwich T.A."/>
        </authorList>
    </citation>
    <scope>NUCLEOTIDE SEQUENCE</scope>
</reference>
<keyword evidence="1" id="KW-1133">Transmembrane helix</keyword>
<proteinExistence type="predicted"/>
<feature type="transmembrane region" description="Helical" evidence="1">
    <location>
        <begin position="106"/>
        <end position="128"/>
    </location>
</feature>
<feature type="transmembrane region" description="Helical" evidence="1">
    <location>
        <begin position="62"/>
        <end position="85"/>
    </location>
</feature>